<proteinExistence type="predicted"/>
<keyword evidence="4" id="KW-0433">Leucine-rich repeat</keyword>
<evidence type="ECO:0000256" key="9">
    <source>
        <dbReference type="ARBA" id="ARBA00023065"/>
    </source>
</evidence>
<protein>
    <recommendedName>
        <fullName evidence="15">Toll-like receptor 12</fullName>
    </recommendedName>
</protein>
<reference evidence="13" key="2">
    <citation type="submission" date="2025-09" db="UniProtKB">
        <authorList>
            <consortium name="Ensembl"/>
        </authorList>
    </citation>
    <scope>IDENTIFICATION</scope>
</reference>
<dbReference type="PRINTS" id="PR00019">
    <property type="entry name" value="LEURICHRPT"/>
</dbReference>
<keyword evidence="5" id="KW-0812">Transmembrane</keyword>
<keyword evidence="14" id="KW-1185">Reference proteome</keyword>
<evidence type="ECO:0000256" key="11">
    <source>
        <dbReference type="ARBA" id="ARBA00023157"/>
    </source>
</evidence>
<dbReference type="Pfam" id="PF13855">
    <property type="entry name" value="LRR_8"/>
    <property type="match status" value="1"/>
</dbReference>
<evidence type="ECO:0000256" key="4">
    <source>
        <dbReference type="ARBA" id="ARBA00022614"/>
    </source>
</evidence>
<name>A0A8D2NZ95_ZOSLA</name>
<evidence type="ECO:0000256" key="3">
    <source>
        <dbReference type="ARBA" id="ARBA00022475"/>
    </source>
</evidence>
<dbReference type="Ensembl" id="ENSZLMT00000006675.1">
    <property type="protein sequence ID" value="ENSZLMP00000006485.1"/>
    <property type="gene ID" value="ENSZLMG00000004598.1"/>
</dbReference>
<keyword evidence="10" id="KW-0472">Membrane</keyword>
<dbReference type="AlphaFoldDB" id="A0A8D2NZ95"/>
<accession>A0A8D2NZ95</accession>
<keyword evidence="2" id="KW-0813">Transport</keyword>
<dbReference type="Gene3D" id="3.80.10.10">
    <property type="entry name" value="Ribonuclease Inhibitor"/>
    <property type="match status" value="3"/>
</dbReference>
<keyword evidence="11" id="KW-1015">Disulfide bond</keyword>
<dbReference type="GO" id="GO:0005886">
    <property type="term" value="C:plasma membrane"/>
    <property type="evidence" value="ECO:0007669"/>
    <property type="project" value="UniProtKB-SubCell"/>
</dbReference>
<dbReference type="SMART" id="SM00369">
    <property type="entry name" value="LRR_TYP"/>
    <property type="match status" value="6"/>
</dbReference>
<keyword evidence="7" id="KW-0677">Repeat</keyword>
<dbReference type="Pfam" id="PF00560">
    <property type="entry name" value="LRR_1"/>
    <property type="match status" value="1"/>
</dbReference>
<keyword evidence="12" id="KW-0407">Ion channel</keyword>
<dbReference type="PANTHER" id="PTHR46473">
    <property type="entry name" value="GH08155P"/>
    <property type="match status" value="1"/>
</dbReference>
<evidence type="ECO:0000256" key="5">
    <source>
        <dbReference type="ARBA" id="ARBA00022692"/>
    </source>
</evidence>
<dbReference type="InterPro" id="IPR003591">
    <property type="entry name" value="Leu-rich_rpt_typical-subtyp"/>
</dbReference>
<evidence type="ECO:0008006" key="15">
    <source>
        <dbReference type="Google" id="ProtNLM"/>
    </source>
</evidence>
<reference evidence="13" key="1">
    <citation type="submission" date="2025-08" db="UniProtKB">
        <authorList>
            <consortium name="Ensembl"/>
        </authorList>
    </citation>
    <scope>IDENTIFICATION</scope>
</reference>
<evidence type="ECO:0000256" key="8">
    <source>
        <dbReference type="ARBA" id="ARBA00022989"/>
    </source>
</evidence>
<dbReference type="SUPFAM" id="SSF52058">
    <property type="entry name" value="L domain-like"/>
    <property type="match status" value="1"/>
</dbReference>
<evidence type="ECO:0000256" key="1">
    <source>
        <dbReference type="ARBA" id="ARBA00004162"/>
    </source>
</evidence>
<keyword evidence="8" id="KW-1133">Transmembrane helix</keyword>
<dbReference type="InterPro" id="IPR051432">
    <property type="entry name" value="KCNMA1_auxiliary"/>
</dbReference>
<evidence type="ECO:0000256" key="6">
    <source>
        <dbReference type="ARBA" id="ARBA00022729"/>
    </source>
</evidence>
<sequence length="305" mass="33559">MDCTGRQLSSTPGNLRGDTEELFLDDNTIQVLSNASLLLYPQLWHLSLTRNRLELIEPGAFLSSQGLEVLSLTDNLNLSSLRLLDMSQNQVWGLPDDFLEDPLAMLTELDLSQNQLVELGVKVGFGDILPNLQLFNLSTNRLQALPPGIFTHSRRITTLDLSRNRVDLCPQPGEARSLPCVDIRGVETLTHLSLAGCGLQGLSSRPFQGTSLRHLDLSDNRQVLSGDLGWLQDLVLTLQVLSLRNTSLSPTAVDFSALHSLVRLDLSGNSLAAFPASLGALRLRSLDLRDNLFKARLEQARSSLM</sequence>
<dbReference type="PANTHER" id="PTHR46473:SF10">
    <property type="entry name" value="LD45603P-RELATED"/>
    <property type="match status" value="1"/>
</dbReference>
<keyword evidence="9" id="KW-0406">Ion transport</keyword>
<dbReference type="GO" id="GO:0034220">
    <property type="term" value="P:monoatomic ion transmembrane transport"/>
    <property type="evidence" value="ECO:0007669"/>
    <property type="project" value="UniProtKB-KW"/>
</dbReference>
<keyword evidence="3" id="KW-1003">Cell membrane</keyword>
<evidence type="ECO:0000256" key="2">
    <source>
        <dbReference type="ARBA" id="ARBA00022448"/>
    </source>
</evidence>
<dbReference type="Proteomes" id="UP000694401">
    <property type="component" value="Unassembled WGS sequence"/>
</dbReference>
<keyword evidence="6" id="KW-0732">Signal</keyword>
<evidence type="ECO:0000313" key="14">
    <source>
        <dbReference type="Proteomes" id="UP000694401"/>
    </source>
</evidence>
<evidence type="ECO:0000256" key="10">
    <source>
        <dbReference type="ARBA" id="ARBA00023136"/>
    </source>
</evidence>
<evidence type="ECO:0000313" key="13">
    <source>
        <dbReference type="Ensembl" id="ENSZLMP00000006485.1"/>
    </source>
</evidence>
<evidence type="ECO:0000256" key="12">
    <source>
        <dbReference type="ARBA" id="ARBA00023303"/>
    </source>
</evidence>
<dbReference type="InterPro" id="IPR001611">
    <property type="entry name" value="Leu-rich_rpt"/>
</dbReference>
<comment type="subcellular location">
    <subcellularLocation>
        <location evidence="1">Cell membrane</location>
        <topology evidence="1">Single-pass membrane protein</topology>
    </subcellularLocation>
</comment>
<dbReference type="InterPro" id="IPR032675">
    <property type="entry name" value="LRR_dom_sf"/>
</dbReference>
<evidence type="ECO:0000256" key="7">
    <source>
        <dbReference type="ARBA" id="ARBA00022737"/>
    </source>
</evidence>
<organism evidence="13 14">
    <name type="scientific">Zosterops lateralis melanops</name>
    <dbReference type="NCBI Taxonomy" id="1220523"/>
    <lineage>
        <taxon>Eukaryota</taxon>
        <taxon>Metazoa</taxon>
        <taxon>Chordata</taxon>
        <taxon>Craniata</taxon>
        <taxon>Vertebrata</taxon>
        <taxon>Euteleostomi</taxon>
        <taxon>Archelosauria</taxon>
        <taxon>Archosauria</taxon>
        <taxon>Dinosauria</taxon>
        <taxon>Saurischia</taxon>
        <taxon>Theropoda</taxon>
        <taxon>Coelurosauria</taxon>
        <taxon>Aves</taxon>
        <taxon>Neognathae</taxon>
        <taxon>Neoaves</taxon>
        <taxon>Telluraves</taxon>
        <taxon>Australaves</taxon>
        <taxon>Passeriformes</taxon>
        <taxon>Sylvioidea</taxon>
        <taxon>Zosteropidae</taxon>
        <taxon>Zosterops</taxon>
    </lineage>
</organism>